<proteinExistence type="predicted"/>
<sequence length="264" mass="30094">MQLSVTFENTAGTEAGRGPVQVGWFLNERKAGIVYFPPERVRSADMNKSHAKSASRCPAVINMESRYFMVRCPFDLNLQFVRDKDSKPAMRNLNGDMSGIRANKLRDKIHMTPEHEWRYPGVPTIQLMLPYVFIADEPVYMSQVAPFLHYARTPLPGTIFGGRFPINVWPRPLMWAFEWADTEKPLVVNRGDPLFYCTFEVAPQDRAVTIAEVEVTQDLTDYMDLISGAVNYVNQTFSLFEAAEARRPTKLVQPIRRTRGDPAS</sequence>
<reference evidence="1 2" key="1">
    <citation type="submission" date="2016-10" db="EMBL/GenBank/DDBJ databases">
        <authorList>
            <person name="de Groot N.N."/>
        </authorList>
    </citation>
    <scope>NUCLEOTIDE SEQUENCE [LARGE SCALE GENOMIC DNA]</scope>
    <source>
        <strain evidence="1 2">DSM 16213</strain>
    </source>
</reference>
<dbReference type="Proteomes" id="UP000199585">
    <property type="component" value="Unassembled WGS sequence"/>
</dbReference>
<dbReference type="OrthoDB" id="7401736at2"/>
<name>A0A1H7ZN00_9RHOB</name>
<dbReference type="RefSeq" id="WP_089898460.1">
    <property type="nucleotide sequence ID" value="NZ_FOCI01000002.1"/>
</dbReference>
<keyword evidence="2" id="KW-1185">Reference proteome</keyword>
<gene>
    <name evidence="1" type="ORF">SAMN04488003_10258</name>
</gene>
<organism evidence="1 2">
    <name type="scientific">Loktanella fryxellensis</name>
    <dbReference type="NCBI Taxonomy" id="245187"/>
    <lineage>
        <taxon>Bacteria</taxon>
        <taxon>Pseudomonadati</taxon>
        <taxon>Pseudomonadota</taxon>
        <taxon>Alphaproteobacteria</taxon>
        <taxon>Rhodobacterales</taxon>
        <taxon>Roseobacteraceae</taxon>
        <taxon>Loktanella</taxon>
    </lineage>
</organism>
<dbReference type="STRING" id="245187.SAMN04488003_10258"/>
<protein>
    <submittedName>
        <fullName evidence="1">Uncharacterized protein</fullName>
    </submittedName>
</protein>
<dbReference type="EMBL" id="FOCI01000002">
    <property type="protein sequence ID" value="SEM59952.1"/>
    <property type="molecule type" value="Genomic_DNA"/>
</dbReference>
<evidence type="ECO:0000313" key="2">
    <source>
        <dbReference type="Proteomes" id="UP000199585"/>
    </source>
</evidence>
<accession>A0A1H7ZN00</accession>
<evidence type="ECO:0000313" key="1">
    <source>
        <dbReference type="EMBL" id="SEM59952.1"/>
    </source>
</evidence>
<dbReference type="AlphaFoldDB" id="A0A1H7ZN00"/>